<gene>
    <name evidence="2" type="ORF">COU90_02515</name>
</gene>
<feature type="transmembrane region" description="Helical" evidence="1">
    <location>
        <begin position="75"/>
        <end position="97"/>
    </location>
</feature>
<feature type="transmembrane region" description="Helical" evidence="1">
    <location>
        <begin position="152"/>
        <end position="171"/>
    </location>
</feature>
<feature type="transmembrane region" description="Helical" evidence="1">
    <location>
        <begin position="205"/>
        <end position="226"/>
    </location>
</feature>
<feature type="transmembrane region" description="Helical" evidence="1">
    <location>
        <begin position="104"/>
        <end position="123"/>
    </location>
</feature>
<proteinExistence type="predicted"/>
<keyword evidence="1" id="KW-1133">Transmembrane helix</keyword>
<evidence type="ECO:0000313" key="3">
    <source>
        <dbReference type="Proteomes" id="UP000229098"/>
    </source>
</evidence>
<keyword evidence="1" id="KW-0812">Transmembrane</keyword>
<name>A0A2M8KWK0_9BACT</name>
<dbReference type="Proteomes" id="UP000229098">
    <property type="component" value="Unassembled WGS sequence"/>
</dbReference>
<accession>A0A2M8KWK0</accession>
<reference evidence="3" key="1">
    <citation type="submission" date="2017-09" db="EMBL/GenBank/DDBJ databases">
        <title>Depth-based differentiation of microbial function through sediment-hosted aquifers and enrichment of novel symbionts in the deep terrestrial subsurface.</title>
        <authorList>
            <person name="Probst A.J."/>
            <person name="Ladd B."/>
            <person name="Jarett J.K."/>
            <person name="Geller-Mcgrath D.E."/>
            <person name="Sieber C.M.K."/>
            <person name="Emerson J.B."/>
            <person name="Anantharaman K."/>
            <person name="Thomas B.C."/>
            <person name="Malmstrom R."/>
            <person name="Stieglmeier M."/>
            <person name="Klingl A."/>
            <person name="Woyke T."/>
            <person name="Ryan C.M."/>
            <person name="Banfield J.F."/>
        </authorList>
    </citation>
    <scope>NUCLEOTIDE SEQUENCE [LARGE SCALE GENOMIC DNA]</scope>
</reference>
<sequence>MAFFHIFPISTTAILLLFITAVGAYGSVRLSWRVKEHADNPLFWYFRNSFIAVTFFGIIFVIPFLFTPYNETVMVWGYITAQAFLTLAAAWLAALFARYTHISPVIGFFIILAIGAFEVYIHITHLPVFNFTSFETHNIQQIIPSRLAGSMIALKLILGIIPLSLASFYFAATYPGETRRRSFLIAIGLFLWVAGGPLHDFANSTFFLLADIITLAGFGFILFGLLTHGKTELLPSVHTEISQ</sequence>
<feature type="transmembrane region" description="Helical" evidence="1">
    <location>
        <begin position="6"/>
        <end position="28"/>
    </location>
</feature>
<evidence type="ECO:0000256" key="1">
    <source>
        <dbReference type="SAM" id="Phobius"/>
    </source>
</evidence>
<feature type="transmembrane region" description="Helical" evidence="1">
    <location>
        <begin position="49"/>
        <end position="69"/>
    </location>
</feature>
<protein>
    <submittedName>
        <fullName evidence="2">Uncharacterized protein</fullName>
    </submittedName>
</protein>
<comment type="caution">
    <text evidence="2">The sequence shown here is derived from an EMBL/GenBank/DDBJ whole genome shotgun (WGS) entry which is preliminary data.</text>
</comment>
<dbReference type="AlphaFoldDB" id="A0A2M8KWK0"/>
<keyword evidence="1" id="KW-0472">Membrane</keyword>
<evidence type="ECO:0000313" key="2">
    <source>
        <dbReference type="EMBL" id="PJE64300.1"/>
    </source>
</evidence>
<feature type="transmembrane region" description="Helical" evidence="1">
    <location>
        <begin position="183"/>
        <end position="199"/>
    </location>
</feature>
<organism evidence="2 3">
    <name type="scientific">Candidatus Ryanbacteria bacterium CG10_big_fil_rev_8_21_14_0_10_43_42</name>
    <dbReference type="NCBI Taxonomy" id="1974864"/>
    <lineage>
        <taxon>Bacteria</taxon>
        <taxon>Candidatus Ryaniibacteriota</taxon>
    </lineage>
</organism>
<dbReference type="EMBL" id="PFEF01000006">
    <property type="protein sequence ID" value="PJE64300.1"/>
    <property type="molecule type" value="Genomic_DNA"/>
</dbReference>